<dbReference type="CTD" id="8235004"/>
<reference evidence="8" key="2">
    <citation type="submission" date="2007-04" db="EMBL/GenBank/DDBJ databases">
        <title>The genome of the human body louse.</title>
        <authorList>
            <consortium name="The Human Body Louse Genome Consortium"/>
            <person name="Kirkness E."/>
            <person name="Walenz B."/>
            <person name="Hass B."/>
            <person name="Bruggner R."/>
            <person name="Strausberg R."/>
        </authorList>
    </citation>
    <scope>NUCLEOTIDE SEQUENCE</scope>
    <source>
        <strain evidence="8">USDA</strain>
    </source>
</reference>
<dbReference type="EMBL" id="DS235849">
    <property type="protein sequence ID" value="EEB18677.1"/>
    <property type="molecule type" value="Genomic_DNA"/>
</dbReference>
<evidence type="ECO:0000313" key="10">
    <source>
        <dbReference type="Proteomes" id="UP000009046"/>
    </source>
</evidence>
<dbReference type="InParanoid" id="E0VZ71"/>
<dbReference type="CDD" id="cd00170">
    <property type="entry name" value="SEC14"/>
    <property type="match status" value="1"/>
</dbReference>
<evidence type="ECO:0000256" key="5">
    <source>
        <dbReference type="ARBA" id="ARBA00023211"/>
    </source>
</evidence>
<reference evidence="9" key="3">
    <citation type="submission" date="2020-05" db="UniProtKB">
        <authorList>
            <consortium name="EnsemblMetazoa"/>
        </authorList>
    </citation>
    <scope>IDENTIFICATION</scope>
    <source>
        <strain evidence="9">USDA</strain>
    </source>
</reference>
<dbReference type="PROSITE" id="PS50191">
    <property type="entry name" value="CRAL_TRIO"/>
    <property type="match status" value="1"/>
</dbReference>
<dbReference type="Pfam" id="PF12496">
    <property type="entry name" value="BNIP2"/>
    <property type="match status" value="1"/>
</dbReference>
<organism>
    <name type="scientific">Pediculus humanus subsp. corporis</name>
    <name type="common">Body louse</name>
    <dbReference type="NCBI Taxonomy" id="121224"/>
    <lineage>
        <taxon>Eukaryota</taxon>
        <taxon>Metazoa</taxon>
        <taxon>Ecdysozoa</taxon>
        <taxon>Arthropoda</taxon>
        <taxon>Hexapoda</taxon>
        <taxon>Insecta</taxon>
        <taxon>Pterygota</taxon>
        <taxon>Neoptera</taxon>
        <taxon>Paraneoptera</taxon>
        <taxon>Psocodea</taxon>
        <taxon>Troctomorpha</taxon>
        <taxon>Phthiraptera</taxon>
        <taxon>Anoplura</taxon>
        <taxon>Pediculidae</taxon>
        <taxon>Pediculus</taxon>
    </lineage>
</organism>
<dbReference type="PANTHER" id="PTHR12112:SF22">
    <property type="entry name" value="MANGANESE-DEPENDENT INORGANIC PYROPHOSPHATASE-RELATED"/>
    <property type="match status" value="1"/>
</dbReference>
<comment type="subcellular location">
    <subcellularLocation>
        <location evidence="1">Cytoplasm</location>
    </subcellularLocation>
</comment>
<dbReference type="EnsemblMetazoa" id="PHUM527240-RA">
    <property type="protein sequence ID" value="PHUM527240-PA"/>
    <property type="gene ID" value="PHUM527240"/>
</dbReference>
<sequence>MLIKSSLTNVVPDDYSKLKYKEKFDETNNTQVVLNEIVDIEKEKGEFDVEEEDEGTESSDDTKKQDSPKSFLDSLNLDVPSSYEVEPIDFPKSPWLSINKKSKLNSPSDEEEDKSMFQVQLLSNCQDVHLIKDEMGNGKKKKVIPVANDIFNDTHCDESSFDGSHTSIDDADFDSYLDSPDELDDSIMERLGKEVEPIPVLTAAEERSESLCWKSCMIAGVERRIDLKVLEPYKRVISHGGYLSKESSHAIVIFSACFLPDRSRADYDYVMNNLFMYVISTLDQLVTDDYMVIYLHGATARSCMPKFKWLKMCYQMIDRKLKKNLKGLYLVHPTFWLKTLVLMTKPFISSKFSKKLFFINSLSELYKIIPIEESCIPDRVKKYNELKEFLEKEY</sequence>
<gene>
    <name evidence="9" type="primary">8235004</name>
    <name evidence="8" type="ORF">Phum_PHUM527240</name>
</gene>
<evidence type="ECO:0000256" key="6">
    <source>
        <dbReference type="SAM" id="MobiDB-lite"/>
    </source>
</evidence>
<evidence type="ECO:0000313" key="8">
    <source>
        <dbReference type="EMBL" id="EEB18677.1"/>
    </source>
</evidence>
<keyword evidence="2" id="KW-0963">Cytoplasm</keyword>
<dbReference type="Gene3D" id="3.40.525.10">
    <property type="entry name" value="CRAL-TRIO lipid binding domain"/>
    <property type="match status" value="1"/>
</dbReference>
<dbReference type="InterPro" id="IPR036865">
    <property type="entry name" value="CRAL-TRIO_dom_sf"/>
</dbReference>
<dbReference type="KEGG" id="phu:Phum_PHUM527240"/>
<keyword evidence="4" id="KW-0378">Hydrolase</keyword>
<dbReference type="eggNOG" id="KOG3308">
    <property type="taxonomic scope" value="Eukaryota"/>
</dbReference>
<dbReference type="FunFam" id="3.40.525.10:FF:000001">
    <property type="entry name" value="BCL2/adenovirus E1B protein-interacting protein 2"/>
    <property type="match status" value="1"/>
</dbReference>
<dbReference type="InterPro" id="IPR022181">
    <property type="entry name" value="Bcl2-/adenovirus-E1B"/>
</dbReference>
<feature type="domain" description="CRAL-TRIO" evidence="7">
    <location>
        <begin position="226"/>
        <end position="388"/>
    </location>
</feature>
<dbReference type="GO" id="GO:0005737">
    <property type="term" value="C:cytoplasm"/>
    <property type="evidence" value="ECO:0007669"/>
    <property type="project" value="UniProtKB-SubCell"/>
</dbReference>
<keyword evidence="3" id="KW-0479">Metal-binding</keyword>
<dbReference type="Proteomes" id="UP000009046">
    <property type="component" value="Unassembled WGS sequence"/>
</dbReference>
<dbReference type="PANTHER" id="PTHR12112">
    <property type="entry name" value="BNIP - RELATED"/>
    <property type="match status" value="1"/>
</dbReference>
<dbReference type="AlphaFoldDB" id="E0VZ71"/>
<evidence type="ECO:0000313" key="9">
    <source>
        <dbReference type="EnsemblMetazoa" id="PHUM527240-PA"/>
    </source>
</evidence>
<protein>
    <submittedName>
        <fullName evidence="8 9">BCL2/adenovirus E1B 19 kDa protein-interacting protein, putative</fullName>
    </submittedName>
</protein>
<accession>E0VZ71</accession>
<evidence type="ECO:0000256" key="4">
    <source>
        <dbReference type="ARBA" id="ARBA00022801"/>
    </source>
</evidence>
<dbReference type="OrthoDB" id="19923at2759"/>
<evidence type="ECO:0000259" key="7">
    <source>
        <dbReference type="PROSITE" id="PS50191"/>
    </source>
</evidence>
<name>E0VZ71_PEDHC</name>
<dbReference type="InterPro" id="IPR001251">
    <property type="entry name" value="CRAL-TRIO_dom"/>
</dbReference>
<reference evidence="8" key="1">
    <citation type="submission" date="2007-04" db="EMBL/GenBank/DDBJ databases">
        <title>Annotation of Pediculus humanus corporis strain USDA.</title>
        <authorList>
            <person name="Kirkness E."/>
            <person name="Hannick L."/>
            <person name="Hass B."/>
            <person name="Bruggner R."/>
            <person name="Lawson D."/>
            <person name="Bidwell S."/>
            <person name="Joardar V."/>
            <person name="Caler E."/>
            <person name="Walenz B."/>
            <person name="Inman J."/>
            <person name="Schobel S."/>
            <person name="Galinsky K."/>
            <person name="Amedeo P."/>
            <person name="Strausberg R."/>
        </authorList>
    </citation>
    <scope>NUCLEOTIDE SEQUENCE</scope>
    <source>
        <strain evidence="8">USDA</strain>
    </source>
</reference>
<dbReference type="Pfam" id="PF13716">
    <property type="entry name" value="CRAL_TRIO_2"/>
    <property type="match status" value="1"/>
</dbReference>
<feature type="region of interest" description="Disordered" evidence="6">
    <location>
        <begin position="43"/>
        <end position="76"/>
    </location>
</feature>
<dbReference type="SMART" id="SM00516">
    <property type="entry name" value="SEC14"/>
    <property type="match status" value="1"/>
</dbReference>
<dbReference type="EMBL" id="AAZO01006396">
    <property type="status" value="NOT_ANNOTATED_CDS"/>
    <property type="molecule type" value="Genomic_DNA"/>
</dbReference>
<evidence type="ECO:0000256" key="1">
    <source>
        <dbReference type="ARBA" id="ARBA00004496"/>
    </source>
</evidence>
<dbReference type="HOGENOM" id="CLU_039135_3_1_1"/>
<dbReference type="GeneID" id="8235004"/>
<keyword evidence="10" id="KW-1185">Reference proteome</keyword>
<feature type="compositionally biased region" description="Acidic residues" evidence="6">
    <location>
        <begin position="48"/>
        <end position="59"/>
    </location>
</feature>
<dbReference type="VEuPathDB" id="VectorBase:PHUM527240"/>
<dbReference type="RefSeq" id="XP_002431415.1">
    <property type="nucleotide sequence ID" value="XM_002431370.1"/>
</dbReference>
<keyword evidence="5" id="KW-0464">Manganese</keyword>
<evidence type="ECO:0000256" key="3">
    <source>
        <dbReference type="ARBA" id="ARBA00022723"/>
    </source>
</evidence>
<proteinExistence type="predicted"/>
<dbReference type="OMA" id="DIFNDTH"/>
<dbReference type="FunCoup" id="E0VZ71">
    <property type="interactions" value="647"/>
</dbReference>
<evidence type="ECO:0000256" key="2">
    <source>
        <dbReference type="ARBA" id="ARBA00022490"/>
    </source>
</evidence>
<dbReference type="SUPFAM" id="SSF52087">
    <property type="entry name" value="CRAL/TRIO domain"/>
    <property type="match status" value="1"/>
</dbReference>